<dbReference type="PANTHER" id="PTHR15835">
    <property type="entry name" value="NUCLEAR-INTERACTING PARTNER OF ALK"/>
    <property type="match status" value="1"/>
</dbReference>
<dbReference type="Proteomes" id="UP000823775">
    <property type="component" value="Unassembled WGS sequence"/>
</dbReference>
<comment type="subcellular location">
    <subcellularLocation>
        <location evidence="1">Nucleus</location>
    </subcellularLocation>
</comment>
<reference evidence="4 5" key="1">
    <citation type="journal article" date="2021" name="BMC Genomics">
        <title>Datura genome reveals duplications of psychoactive alkaloid biosynthetic genes and high mutation rate following tissue culture.</title>
        <authorList>
            <person name="Rajewski A."/>
            <person name="Carter-House D."/>
            <person name="Stajich J."/>
            <person name="Litt A."/>
        </authorList>
    </citation>
    <scope>NUCLEOTIDE SEQUENCE [LARGE SCALE GENOMIC DNA]</scope>
    <source>
        <strain evidence="4">AR-01</strain>
    </source>
</reference>
<feature type="domain" description="C3HC-type" evidence="3">
    <location>
        <begin position="62"/>
        <end position="195"/>
    </location>
</feature>
<protein>
    <recommendedName>
        <fullName evidence="3">C3HC-type domain-containing protein</fullName>
    </recommendedName>
</protein>
<gene>
    <name evidence="4" type="ORF">HAX54_017424</name>
</gene>
<dbReference type="Pfam" id="PF07967">
    <property type="entry name" value="zf-C3HC"/>
    <property type="match status" value="1"/>
</dbReference>
<evidence type="ECO:0000313" key="4">
    <source>
        <dbReference type="EMBL" id="MCD9559465.1"/>
    </source>
</evidence>
<evidence type="ECO:0000256" key="2">
    <source>
        <dbReference type="ARBA" id="ARBA00023242"/>
    </source>
</evidence>
<keyword evidence="2" id="KW-0539">Nucleus</keyword>
<keyword evidence="5" id="KW-1185">Reference proteome</keyword>
<evidence type="ECO:0000256" key="1">
    <source>
        <dbReference type="ARBA" id="ARBA00004123"/>
    </source>
</evidence>
<evidence type="ECO:0000313" key="5">
    <source>
        <dbReference type="Proteomes" id="UP000823775"/>
    </source>
</evidence>
<dbReference type="PANTHER" id="PTHR15835:SF16">
    <property type="entry name" value="F20D23.9 PROTEIN"/>
    <property type="match status" value="1"/>
</dbReference>
<dbReference type="EMBL" id="JACEIK010002154">
    <property type="protein sequence ID" value="MCD9559465.1"/>
    <property type="molecule type" value="Genomic_DNA"/>
</dbReference>
<name>A0ABS8ULF2_DATST</name>
<accession>A0ABS8ULF2</accession>
<proteinExistence type="predicted"/>
<dbReference type="InterPro" id="IPR012935">
    <property type="entry name" value="NuBaID_N"/>
</dbReference>
<evidence type="ECO:0000259" key="3">
    <source>
        <dbReference type="Pfam" id="PF07967"/>
    </source>
</evidence>
<sequence length="239" mass="26347">MQFCRASSPAVPTNAGGTDWFAQAQGSKAASLSRIGSQPMWTSVSNSAGGSGFQDHHNSCRPWERGDLLRRLSTFQPTNWFANLSSHFGTRDYRLSMSNLPCFKASSSLACARRGWVNVDVDTIECEACGANLKFVSSTIWTPEEADIAGEEFAKKLEEGHKATCPWRGNSCAESLVQFPPTPPSALIGGYKDHAVMDYFSFLHFQLWLHLQLSIRISRSSEIDRLLACCFCKGTHLLG</sequence>
<comment type="caution">
    <text evidence="4">The sequence shown here is derived from an EMBL/GenBank/DDBJ whole genome shotgun (WGS) entry which is preliminary data.</text>
</comment>
<organism evidence="4 5">
    <name type="scientific">Datura stramonium</name>
    <name type="common">Jimsonweed</name>
    <name type="synonym">Common thornapple</name>
    <dbReference type="NCBI Taxonomy" id="4076"/>
    <lineage>
        <taxon>Eukaryota</taxon>
        <taxon>Viridiplantae</taxon>
        <taxon>Streptophyta</taxon>
        <taxon>Embryophyta</taxon>
        <taxon>Tracheophyta</taxon>
        <taxon>Spermatophyta</taxon>
        <taxon>Magnoliopsida</taxon>
        <taxon>eudicotyledons</taxon>
        <taxon>Gunneridae</taxon>
        <taxon>Pentapetalae</taxon>
        <taxon>asterids</taxon>
        <taxon>lamiids</taxon>
        <taxon>Solanales</taxon>
        <taxon>Solanaceae</taxon>
        <taxon>Solanoideae</taxon>
        <taxon>Datureae</taxon>
        <taxon>Datura</taxon>
    </lineage>
</organism>